<accession>A0A2S9J4C6</accession>
<comment type="caution">
    <text evidence="1">The sequence shown here is derived from an EMBL/GenBank/DDBJ whole genome shotgun (WGS) entry which is preliminary data.</text>
</comment>
<organism evidence="1 2">
    <name type="scientific">Sphingobacterium haloxyli</name>
    <dbReference type="NCBI Taxonomy" id="2100533"/>
    <lineage>
        <taxon>Bacteria</taxon>
        <taxon>Pseudomonadati</taxon>
        <taxon>Bacteroidota</taxon>
        <taxon>Sphingobacteriia</taxon>
        <taxon>Sphingobacteriales</taxon>
        <taxon>Sphingobacteriaceae</taxon>
        <taxon>Sphingobacterium</taxon>
    </lineage>
</organism>
<name>A0A2S9J4C6_9SPHI</name>
<dbReference type="EMBL" id="PVBQ01000006">
    <property type="protein sequence ID" value="PRD47604.1"/>
    <property type="molecule type" value="Genomic_DNA"/>
</dbReference>
<reference evidence="1 2" key="1">
    <citation type="submission" date="2018-02" db="EMBL/GenBank/DDBJ databases">
        <title>The draft genome of Sphingobacterium sp. 5JN-11.</title>
        <authorList>
            <person name="Liu L."/>
            <person name="Li L."/>
            <person name="Liang L."/>
            <person name="Zhang X."/>
            <person name="Wang T."/>
        </authorList>
    </citation>
    <scope>NUCLEOTIDE SEQUENCE [LARGE SCALE GENOMIC DNA]</scope>
    <source>
        <strain evidence="1 2">5JN-11</strain>
    </source>
</reference>
<dbReference type="OrthoDB" id="713807at2"/>
<keyword evidence="2" id="KW-1185">Reference proteome</keyword>
<dbReference type="RefSeq" id="WP_105716827.1">
    <property type="nucleotide sequence ID" value="NZ_PVBQ01000006.1"/>
</dbReference>
<evidence type="ECO:0000313" key="1">
    <source>
        <dbReference type="EMBL" id="PRD47604.1"/>
    </source>
</evidence>
<proteinExistence type="predicted"/>
<dbReference type="AlphaFoldDB" id="A0A2S9J4C6"/>
<sequence>MKEKRISIRGKSTTIRYIVVDNGGLVYARVTWDKGTETLFYKGMYNKPEWFAKGIPADLIMMLSPIFDLEQPLKIEPETNHWHVP</sequence>
<gene>
    <name evidence="1" type="ORF">C5745_09855</name>
</gene>
<evidence type="ECO:0000313" key="2">
    <source>
        <dbReference type="Proteomes" id="UP000239711"/>
    </source>
</evidence>
<dbReference type="Proteomes" id="UP000239711">
    <property type="component" value="Unassembled WGS sequence"/>
</dbReference>
<protein>
    <submittedName>
        <fullName evidence="1">Uncharacterized protein</fullName>
    </submittedName>
</protein>